<name>A0A7Y8G9E6_9PSED</name>
<sequence length="117" mass="13416">MQLGSEVEFIVWRVAEVAYGDLLCGVLKQALQEFRREPGLDDLTRIYPTSVGRDSFEALASVLGKEEIGRLQNNSCHLEVRYRLRWHIVRYLQQRLINDGYAPAAIIDDFFSTDLGL</sequence>
<evidence type="ECO:0000313" key="1">
    <source>
        <dbReference type="EMBL" id="NWF06703.1"/>
    </source>
</evidence>
<accession>A0A7Y8G9E6</accession>
<dbReference type="Proteomes" id="UP000561369">
    <property type="component" value="Unassembled WGS sequence"/>
</dbReference>
<reference evidence="1 2" key="1">
    <citation type="submission" date="2020-04" db="EMBL/GenBank/DDBJ databases">
        <title>Molecular characterization of pseudomonads from Agaricus bisporus reveal novel blotch 2 pathogens in Western Europe.</title>
        <authorList>
            <person name="Taparia T."/>
            <person name="Krijger M."/>
            <person name="Haynes E."/>
            <person name="Elpinstone J.G."/>
            <person name="Noble R."/>
            <person name="Van Der Wolf J."/>
        </authorList>
    </citation>
    <scope>NUCLEOTIDE SEQUENCE [LARGE SCALE GENOMIC DNA]</scope>
    <source>
        <strain evidence="1 2">IPO3765</strain>
    </source>
</reference>
<comment type="caution">
    <text evidence="1">The sequence shown here is derived from an EMBL/GenBank/DDBJ whole genome shotgun (WGS) entry which is preliminary data.</text>
</comment>
<dbReference type="RefSeq" id="WP_177023626.1">
    <property type="nucleotide sequence ID" value="NZ_JACAQV010000005.1"/>
</dbReference>
<protein>
    <submittedName>
        <fullName evidence="1">Uncharacterized protein</fullName>
    </submittedName>
</protein>
<organism evidence="1 2">
    <name type="scientific">Pseudomonas salomonii</name>
    <dbReference type="NCBI Taxonomy" id="191391"/>
    <lineage>
        <taxon>Bacteria</taxon>
        <taxon>Pseudomonadati</taxon>
        <taxon>Pseudomonadota</taxon>
        <taxon>Gammaproteobacteria</taxon>
        <taxon>Pseudomonadales</taxon>
        <taxon>Pseudomonadaceae</taxon>
        <taxon>Pseudomonas</taxon>
    </lineage>
</organism>
<evidence type="ECO:0000313" key="2">
    <source>
        <dbReference type="Proteomes" id="UP000561369"/>
    </source>
</evidence>
<dbReference type="AlphaFoldDB" id="A0A7Y8G9E6"/>
<gene>
    <name evidence="1" type="ORF">HX810_03315</name>
</gene>
<dbReference type="EMBL" id="JACAQV010000005">
    <property type="protein sequence ID" value="NWF06703.1"/>
    <property type="molecule type" value="Genomic_DNA"/>
</dbReference>
<proteinExistence type="predicted"/>